<dbReference type="AlphaFoldDB" id="G6AYD5"/>
<gene>
    <name evidence="1" type="ORF">HMPREF0673_01645</name>
</gene>
<dbReference type="EMBL" id="AFZZ01000147">
    <property type="protein sequence ID" value="EHJ39382.1"/>
    <property type="molecule type" value="Genomic_DNA"/>
</dbReference>
<dbReference type="HOGENOM" id="CLU_3255972_0_0_10"/>
<name>G6AYD5_9BACT</name>
<accession>G6AYD5</accession>
<evidence type="ECO:0000313" key="1">
    <source>
        <dbReference type="EMBL" id="EHJ39382.1"/>
    </source>
</evidence>
<dbReference type="Proteomes" id="UP000004407">
    <property type="component" value="Unassembled WGS sequence"/>
</dbReference>
<evidence type="ECO:0000313" key="2">
    <source>
        <dbReference type="Proteomes" id="UP000004407"/>
    </source>
</evidence>
<reference evidence="1 2" key="1">
    <citation type="submission" date="2011-08" db="EMBL/GenBank/DDBJ databases">
        <authorList>
            <person name="Weinstock G."/>
            <person name="Sodergren E."/>
            <person name="Clifton S."/>
            <person name="Fulton L."/>
            <person name="Fulton B."/>
            <person name="Courtney L."/>
            <person name="Fronick C."/>
            <person name="Harrison M."/>
            <person name="Strong C."/>
            <person name="Farmer C."/>
            <person name="Delahaunty K."/>
            <person name="Markovic C."/>
            <person name="Hall O."/>
            <person name="Minx P."/>
            <person name="Tomlinson C."/>
            <person name="Mitreva M."/>
            <person name="Hou S."/>
            <person name="Chen J."/>
            <person name="Wollam A."/>
            <person name="Pepin K.H."/>
            <person name="Johnson M."/>
            <person name="Bhonagiri V."/>
            <person name="Zhang X."/>
            <person name="Suruliraj S."/>
            <person name="Warren W."/>
            <person name="Chinwalla A."/>
            <person name="Mardis E.R."/>
            <person name="Wilson R.K."/>
        </authorList>
    </citation>
    <scope>NUCLEOTIDE SEQUENCE [LARGE SCALE GENOMIC DNA]</scope>
    <source>
        <strain evidence="1 2">DSM 18206</strain>
    </source>
</reference>
<comment type="caution">
    <text evidence="1">The sequence shown here is derived from an EMBL/GenBank/DDBJ whole genome shotgun (WGS) entry which is preliminary data.</text>
</comment>
<proteinExistence type="predicted"/>
<organism evidence="1 2">
    <name type="scientific">Leyella stercorea DSM 18206</name>
    <dbReference type="NCBI Taxonomy" id="1002367"/>
    <lineage>
        <taxon>Bacteria</taxon>
        <taxon>Pseudomonadati</taxon>
        <taxon>Bacteroidota</taxon>
        <taxon>Bacteroidia</taxon>
        <taxon>Bacteroidales</taxon>
        <taxon>Prevotellaceae</taxon>
        <taxon>Leyella</taxon>
    </lineage>
</organism>
<sequence length="42" mass="4979">MRGVYFVLHSCCIFKKDCTFAKYTATNWVVNLIIRKQILLQL</sequence>
<protein>
    <submittedName>
        <fullName evidence="1">Uncharacterized protein</fullName>
    </submittedName>
</protein>